<dbReference type="AlphaFoldDB" id="A0A8T1VVJ0"/>
<accession>A0A8T1VVJ0</accession>
<comment type="similarity">
    <text evidence="2 5">Belongs to the RxLR effector family.</text>
</comment>
<keyword evidence="3 5" id="KW-0964">Secreted</keyword>
<evidence type="ECO:0000313" key="7">
    <source>
        <dbReference type="Proteomes" id="UP000694044"/>
    </source>
</evidence>
<comment type="domain">
    <text evidence="5">The RxLR-dEER motif acts to carry the protein into the host cell cytoplasm through binding to cell surface phosphatidylinositol-3-phosphate.</text>
</comment>
<dbReference type="Pfam" id="PF16810">
    <property type="entry name" value="RXLR"/>
    <property type="match status" value="1"/>
</dbReference>
<feature type="chain" id="PRO_5044988348" description="RxLR effector protein" evidence="5">
    <location>
        <begin position="20"/>
        <end position="158"/>
    </location>
</feature>
<dbReference type="InterPro" id="IPR031825">
    <property type="entry name" value="RXLR"/>
</dbReference>
<evidence type="ECO:0000256" key="1">
    <source>
        <dbReference type="ARBA" id="ARBA00004613"/>
    </source>
</evidence>
<keyword evidence="4 5" id="KW-0732">Signal</keyword>
<comment type="caution">
    <text evidence="6">The sequence shown here is derived from an EMBL/GenBank/DDBJ whole genome shotgun (WGS) entry which is preliminary data.</text>
</comment>
<name>A0A8T1VVJ0_9STRA</name>
<comment type="subcellular location">
    <subcellularLocation>
        <location evidence="1 5">Secreted</location>
    </subcellularLocation>
</comment>
<evidence type="ECO:0000256" key="5">
    <source>
        <dbReference type="RuleBase" id="RU367124"/>
    </source>
</evidence>
<sequence>MRSLLYVALAITVLVSSDAVAATAESNQHLMKTATDFVAPEGIQESRKRFLRANHNEKDELESLIAADEERDKFSGLQMMAKELKMRRSSQKQLAAAVKKMKAKPKGPPAGLNSVTDTKFAQLARANKTPKQALAIGKIKKTEVEAYQKFFLNSLFNR</sequence>
<reference evidence="6" key="1">
    <citation type="submission" date="2021-02" db="EMBL/GenBank/DDBJ databases">
        <authorList>
            <person name="Palmer J.M."/>
        </authorList>
    </citation>
    <scope>NUCLEOTIDE SEQUENCE</scope>
    <source>
        <strain evidence="6">SCRP734</strain>
    </source>
</reference>
<dbReference type="Proteomes" id="UP000694044">
    <property type="component" value="Unassembled WGS sequence"/>
</dbReference>
<organism evidence="6 7">
    <name type="scientific">Phytophthora pseudosyringae</name>
    <dbReference type="NCBI Taxonomy" id="221518"/>
    <lineage>
        <taxon>Eukaryota</taxon>
        <taxon>Sar</taxon>
        <taxon>Stramenopiles</taxon>
        <taxon>Oomycota</taxon>
        <taxon>Peronosporomycetes</taxon>
        <taxon>Peronosporales</taxon>
        <taxon>Peronosporaceae</taxon>
        <taxon>Phytophthora</taxon>
    </lineage>
</organism>
<gene>
    <name evidence="6" type="ORF">PHYPSEUDO_003581</name>
</gene>
<protein>
    <recommendedName>
        <fullName evidence="5">RxLR effector protein</fullName>
    </recommendedName>
</protein>
<keyword evidence="7" id="KW-1185">Reference proteome</keyword>
<evidence type="ECO:0000256" key="3">
    <source>
        <dbReference type="ARBA" id="ARBA00022525"/>
    </source>
</evidence>
<dbReference type="EMBL" id="JAGDFM010000174">
    <property type="protein sequence ID" value="KAG7383544.1"/>
    <property type="molecule type" value="Genomic_DNA"/>
</dbReference>
<proteinExistence type="inferred from homology"/>
<comment type="function">
    <text evidence="5">Effector that suppresses plant defense responses during pathogen infection.</text>
</comment>
<evidence type="ECO:0000313" key="6">
    <source>
        <dbReference type="EMBL" id="KAG7383544.1"/>
    </source>
</evidence>
<dbReference type="OrthoDB" id="146510at2759"/>
<evidence type="ECO:0000256" key="2">
    <source>
        <dbReference type="ARBA" id="ARBA00010400"/>
    </source>
</evidence>
<evidence type="ECO:0000256" key="4">
    <source>
        <dbReference type="ARBA" id="ARBA00022729"/>
    </source>
</evidence>
<feature type="signal peptide" evidence="5">
    <location>
        <begin position="1"/>
        <end position="19"/>
    </location>
</feature>